<keyword evidence="8 11" id="KW-0407">Ion channel</keyword>
<name>A0A517Z1G8_9PLAN</name>
<evidence type="ECO:0000256" key="9">
    <source>
        <dbReference type="ARBA" id="ARBA00035120"/>
    </source>
</evidence>
<keyword evidence="6 11" id="KW-0406">Ion transport</keyword>
<evidence type="ECO:0000256" key="8">
    <source>
        <dbReference type="ARBA" id="ARBA00023303"/>
    </source>
</evidence>
<dbReference type="HAMAP" id="MF_00454">
    <property type="entry name" value="FluC"/>
    <property type="match status" value="1"/>
</dbReference>
<comment type="subcellular location">
    <subcellularLocation>
        <location evidence="1 11">Cell membrane</location>
        <topology evidence="1 11">Multi-pass membrane protein</topology>
    </subcellularLocation>
</comment>
<reference evidence="12 13" key="1">
    <citation type="submission" date="2019-02" db="EMBL/GenBank/DDBJ databases">
        <title>Deep-cultivation of Planctomycetes and their phenomic and genomic characterization uncovers novel biology.</title>
        <authorList>
            <person name="Wiegand S."/>
            <person name="Jogler M."/>
            <person name="Boedeker C."/>
            <person name="Pinto D."/>
            <person name="Vollmers J."/>
            <person name="Rivas-Marin E."/>
            <person name="Kohn T."/>
            <person name="Peeters S.H."/>
            <person name="Heuer A."/>
            <person name="Rast P."/>
            <person name="Oberbeckmann S."/>
            <person name="Bunk B."/>
            <person name="Jeske O."/>
            <person name="Meyerdierks A."/>
            <person name="Storesund J.E."/>
            <person name="Kallscheuer N."/>
            <person name="Luecker S."/>
            <person name="Lage O.M."/>
            <person name="Pohl T."/>
            <person name="Merkel B.J."/>
            <person name="Hornburger P."/>
            <person name="Mueller R.-W."/>
            <person name="Bruemmer F."/>
            <person name="Labrenz M."/>
            <person name="Spormann A.M."/>
            <person name="Op den Camp H."/>
            <person name="Overmann J."/>
            <person name="Amann R."/>
            <person name="Jetten M.S.M."/>
            <person name="Mascher T."/>
            <person name="Medema M.H."/>
            <person name="Devos D.P."/>
            <person name="Kaster A.-K."/>
            <person name="Ovreas L."/>
            <person name="Rohde M."/>
            <person name="Galperin M.Y."/>
            <person name="Jogler C."/>
        </authorList>
    </citation>
    <scope>NUCLEOTIDE SEQUENCE [LARGE SCALE GENOMIC DNA]</scope>
    <source>
        <strain evidence="12 13">Mal4</strain>
    </source>
</reference>
<keyword evidence="11" id="KW-0479">Metal-binding</keyword>
<dbReference type="AlphaFoldDB" id="A0A517Z1G8"/>
<keyword evidence="2 11" id="KW-1003">Cell membrane</keyword>
<dbReference type="Pfam" id="PF02537">
    <property type="entry name" value="CRCB"/>
    <property type="match status" value="1"/>
</dbReference>
<dbReference type="GO" id="GO:0046872">
    <property type="term" value="F:metal ion binding"/>
    <property type="evidence" value="ECO:0007669"/>
    <property type="project" value="UniProtKB-KW"/>
</dbReference>
<evidence type="ECO:0000256" key="11">
    <source>
        <dbReference type="HAMAP-Rule" id="MF_00454"/>
    </source>
</evidence>
<evidence type="ECO:0000256" key="4">
    <source>
        <dbReference type="ARBA" id="ARBA00022692"/>
    </source>
</evidence>
<dbReference type="PANTHER" id="PTHR28259">
    <property type="entry name" value="FLUORIDE EXPORT PROTEIN 1-RELATED"/>
    <property type="match status" value="1"/>
</dbReference>
<keyword evidence="11" id="KW-0813">Transport</keyword>
<accession>A0A517Z1G8</accession>
<protein>
    <recommendedName>
        <fullName evidence="11">Fluoride-specific ion channel FluC</fullName>
    </recommendedName>
</protein>
<dbReference type="InterPro" id="IPR003691">
    <property type="entry name" value="FluC"/>
</dbReference>
<comment type="function">
    <text evidence="11">Fluoride-specific ion channel. Important for reducing fluoride concentration in the cell, thus reducing its toxicity.</text>
</comment>
<keyword evidence="4 11" id="KW-0812">Transmembrane</keyword>
<keyword evidence="7 11" id="KW-0472">Membrane</keyword>
<dbReference type="RefSeq" id="WP_145366992.1">
    <property type="nucleotide sequence ID" value="NZ_CP036275.1"/>
</dbReference>
<comment type="catalytic activity">
    <reaction evidence="10">
        <text>fluoride(in) = fluoride(out)</text>
        <dbReference type="Rhea" id="RHEA:76159"/>
        <dbReference type="ChEBI" id="CHEBI:17051"/>
    </reaction>
    <physiologicalReaction direction="left-to-right" evidence="10">
        <dbReference type="Rhea" id="RHEA:76160"/>
    </physiologicalReaction>
</comment>
<keyword evidence="11" id="KW-0915">Sodium</keyword>
<evidence type="ECO:0000256" key="1">
    <source>
        <dbReference type="ARBA" id="ARBA00004651"/>
    </source>
</evidence>
<dbReference type="Proteomes" id="UP000320496">
    <property type="component" value="Chromosome"/>
</dbReference>
<keyword evidence="13" id="KW-1185">Reference proteome</keyword>
<dbReference type="NCBIfam" id="TIGR00494">
    <property type="entry name" value="crcB"/>
    <property type="match status" value="1"/>
</dbReference>
<dbReference type="EMBL" id="CP036275">
    <property type="protein sequence ID" value="QDU36314.1"/>
    <property type="molecule type" value="Genomic_DNA"/>
</dbReference>
<sequence>MAGIDAWQLAAIAFGGSAGAVTRSVVSGWALKRFPEFAPAGTLLVNVAGCFLIGLLMTLVHDRPVLSPRWQAVLITGFLGSLTTFSTFGYQTIELMHEQQWRSAAFNLLANLLLGGVAVLLGAWLGRWGFAPPR</sequence>
<evidence type="ECO:0000256" key="2">
    <source>
        <dbReference type="ARBA" id="ARBA00022475"/>
    </source>
</evidence>
<keyword evidence="5 11" id="KW-1133">Transmembrane helix</keyword>
<feature type="transmembrane region" description="Helical" evidence="11">
    <location>
        <begin position="6"/>
        <end position="31"/>
    </location>
</feature>
<dbReference type="GO" id="GO:0140114">
    <property type="term" value="P:cellular detoxification of fluoride"/>
    <property type="evidence" value="ECO:0007669"/>
    <property type="project" value="UniProtKB-UniRule"/>
</dbReference>
<feature type="binding site" evidence="11">
    <location>
        <position position="83"/>
    </location>
    <ligand>
        <name>Na(+)</name>
        <dbReference type="ChEBI" id="CHEBI:29101"/>
        <note>structural</note>
    </ligand>
</feature>
<comment type="activity regulation">
    <text evidence="11">Na(+) is not transported, but it plays an essential structural role and its presence is essential for fluoride channel function.</text>
</comment>
<keyword evidence="3" id="KW-0997">Cell inner membrane</keyword>
<feature type="transmembrane region" description="Helical" evidence="11">
    <location>
        <begin position="72"/>
        <end position="93"/>
    </location>
</feature>
<gene>
    <name evidence="11 12" type="primary">crcB</name>
    <name evidence="11" type="synonym">fluC</name>
    <name evidence="12" type="ORF">Mal4_05990</name>
</gene>
<dbReference type="PANTHER" id="PTHR28259:SF1">
    <property type="entry name" value="FLUORIDE EXPORT PROTEIN 1-RELATED"/>
    <property type="match status" value="1"/>
</dbReference>
<feature type="binding site" evidence="11">
    <location>
        <position position="80"/>
    </location>
    <ligand>
        <name>Na(+)</name>
        <dbReference type="ChEBI" id="CHEBI:29101"/>
        <note>structural</note>
    </ligand>
</feature>
<evidence type="ECO:0000256" key="3">
    <source>
        <dbReference type="ARBA" id="ARBA00022519"/>
    </source>
</evidence>
<evidence type="ECO:0000313" key="13">
    <source>
        <dbReference type="Proteomes" id="UP000320496"/>
    </source>
</evidence>
<feature type="transmembrane region" description="Helical" evidence="11">
    <location>
        <begin position="43"/>
        <end position="60"/>
    </location>
</feature>
<dbReference type="OrthoDB" id="9815830at2"/>
<evidence type="ECO:0000313" key="12">
    <source>
        <dbReference type="EMBL" id="QDU36314.1"/>
    </source>
</evidence>
<comment type="similarity">
    <text evidence="9 11">Belongs to the fluoride channel Fluc/FEX (TC 1.A.43) family.</text>
</comment>
<proteinExistence type="inferred from homology"/>
<evidence type="ECO:0000256" key="5">
    <source>
        <dbReference type="ARBA" id="ARBA00022989"/>
    </source>
</evidence>
<evidence type="ECO:0000256" key="10">
    <source>
        <dbReference type="ARBA" id="ARBA00035585"/>
    </source>
</evidence>
<dbReference type="GO" id="GO:0062054">
    <property type="term" value="F:fluoride channel activity"/>
    <property type="evidence" value="ECO:0007669"/>
    <property type="project" value="UniProtKB-UniRule"/>
</dbReference>
<evidence type="ECO:0000256" key="7">
    <source>
        <dbReference type="ARBA" id="ARBA00023136"/>
    </source>
</evidence>
<evidence type="ECO:0000256" key="6">
    <source>
        <dbReference type="ARBA" id="ARBA00023065"/>
    </source>
</evidence>
<feature type="transmembrane region" description="Helical" evidence="11">
    <location>
        <begin position="105"/>
        <end position="125"/>
    </location>
</feature>
<dbReference type="KEGG" id="mri:Mal4_05990"/>
<dbReference type="GO" id="GO:0005886">
    <property type="term" value="C:plasma membrane"/>
    <property type="evidence" value="ECO:0007669"/>
    <property type="project" value="UniProtKB-SubCell"/>
</dbReference>
<organism evidence="12 13">
    <name type="scientific">Maioricimonas rarisocia</name>
    <dbReference type="NCBI Taxonomy" id="2528026"/>
    <lineage>
        <taxon>Bacteria</taxon>
        <taxon>Pseudomonadati</taxon>
        <taxon>Planctomycetota</taxon>
        <taxon>Planctomycetia</taxon>
        <taxon>Planctomycetales</taxon>
        <taxon>Planctomycetaceae</taxon>
        <taxon>Maioricimonas</taxon>
    </lineage>
</organism>